<dbReference type="Pfam" id="PF00719">
    <property type="entry name" value="Pyrophosphatase"/>
    <property type="match status" value="1"/>
</dbReference>
<evidence type="ECO:0000256" key="5">
    <source>
        <dbReference type="ARBA" id="ARBA00022490"/>
    </source>
</evidence>
<dbReference type="PANTHER" id="PTHR10286">
    <property type="entry name" value="INORGANIC PYROPHOSPHATASE"/>
    <property type="match status" value="1"/>
</dbReference>
<dbReference type="Proteomes" id="UP000838878">
    <property type="component" value="Chromosome 5"/>
</dbReference>
<keyword evidence="8" id="KW-0460">Magnesium</keyword>
<dbReference type="EMBL" id="OV170225">
    <property type="protein sequence ID" value="CAH0725420.1"/>
    <property type="molecule type" value="Genomic_DNA"/>
</dbReference>
<reference evidence="11" key="1">
    <citation type="submission" date="2021-12" db="EMBL/GenBank/DDBJ databases">
        <authorList>
            <person name="Martin H S."/>
        </authorList>
    </citation>
    <scope>NUCLEOTIDE SEQUENCE</scope>
</reference>
<dbReference type="GO" id="GO:0005737">
    <property type="term" value="C:cytoplasm"/>
    <property type="evidence" value="ECO:0007669"/>
    <property type="project" value="UniProtKB-SubCell"/>
</dbReference>
<sequence length="333" mass="37017">MSLARVVVVFPRALSLVSQVRNPSRAVVLAARAAVNTAHTRHYSDEMYITEERGSPYSPDYRVYFKDESGPISPLHDIPLWADREARIAHMVVEVPRWTNAKMEISLSEPLNPIKQDVKKGELRYVSNVFPHHGYIWNYGALPQTWEDPRHVDPHTRARGDNDPIDVLEVGSRVARRGDVLRVRVLGALALLDEGETDWKLLAVDERDPLAARLRDVRDLDAACPGLLRASVEWFRLYKVPDGKPRNEFAFDGEAKDAAFALNVVDEVHEFWKALVSGAADAKGICNMNVSVSGSAARVERAEAARALAAAPAAAPPRPLPAAVDRWHFVSSQ</sequence>
<evidence type="ECO:0000256" key="9">
    <source>
        <dbReference type="ARBA" id="ARBA00032535"/>
    </source>
</evidence>
<feature type="non-terminal residue" evidence="11">
    <location>
        <position position="333"/>
    </location>
</feature>
<dbReference type="GO" id="GO:0004427">
    <property type="term" value="F:inorganic diphosphate phosphatase activity"/>
    <property type="evidence" value="ECO:0007669"/>
    <property type="project" value="UniProtKB-EC"/>
</dbReference>
<dbReference type="AlphaFoldDB" id="A0A8J9VFG7"/>
<dbReference type="SUPFAM" id="SSF50324">
    <property type="entry name" value="Inorganic pyrophosphatase"/>
    <property type="match status" value="1"/>
</dbReference>
<dbReference type="FunFam" id="3.90.80.10:FF:000004">
    <property type="entry name" value="Inorganic pyrophosphatase"/>
    <property type="match status" value="1"/>
</dbReference>
<evidence type="ECO:0000313" key="12">
    <source>
        <dbReference type="Proteomes" id="UP000838878"/>
    </source>
</evidence>
<dbReference type="InterPro" id="IPR008162">
    <property type="entry name" value="Pyrophosphatase"/>
</dbReference>
<keyword evidence="5" id="KW-0963">Cytoplasm</keyword>
<comment type="subcellular location">
    <subcellularLocation>
        <location evidence="2">Cytoplasm</location>
    </subcellularLocation>
</comment>
<evidence type="ECO:0000256" key="3">
    <source>
        <dbReference type="ARBA" id="ARBA00006220"/>
    </source>
</evidence>
<evidence type="ECO:0000256" key="7">
    <source>
        <dbReference type="ARBA" id="ARBA00022801"/>
    </source>
</evidence>
<comment type="cofactor">
    <cofactor evidence="1">
        <name>Mg(2+)</name>
        <dbReference type="ChEBI" id="CHEBI:18420"/>
    </cofactor>
</comment>
<dbReference type="InterPro" id="IPR036649">
    <property type="entry name" value="Pyrophosphatase_sf"/>
</dbReference>
<keyword evidence="6" id="KW-0479">Metal-binding</keyword>
<evidence type="ECO:0000256" key="8">
    <source>
        <dbReference type="ARBA" id="ARBA00022842"/>
    </source>
</evidence>
<evidence type="ECO:0000256" key="4">
    <source>
        <dbReference type="ARBA" id="ARBA00012146"/>
    </source>
</evidence>
<dbReference type="OrthoDB" id="1608002at2759"/>
<evidence type="ECO:0000256" key="10">
    <source>
        <dbReference type="ARBA" id="ARBA00040300"/>
    </source>
</evidence>
<dbReference type="PROSITE" id="PS00387">
    <property type="entry name" value="PPASE"/>
    <property type="match status" value="1"/>
</dbReference>
<name>A0A8J9VFG7_9NEOP</name>
<organism evidence="11 12">
    <name type="scientific">Brenthis ino</name>
    <name type="common">lesser marbled fritillary</name>
    <dbReference type="NCBI Taxonomy" id="405034"/>
    <lineage>
        <taxon>Eukaryota</taxon>
        <taxon>Metazoa</taxon>
        <taxon>Ecdysozoa</taxon>
        <taxon>Arthropoda</taxon>
        <taxon>Hexapoda</taxon>
        <taxon>Insecta</taxon>
        <taxon>Pterygota</taxon>
        <taxon>Neoptera</taxon>
        <taxon>Endopterygota</taxon>
        <taxon>Lepidoptera</taxon>
        <taxon>Glossata</taxon>
        <taxon>Ditrysia</taxon>
        <taxon>Papilionoidea</taxon>
        <taxon>Nymphalidae</taxon>
        <taxon>Heliconiinae</taxon>
        <taxon>Argynnini</taxon>
        <taxon>Brenthis</taxon>
    </lineage>
</organism>
<evidence type="ECO:0000256" key="1">
    <source>
        <dbReference type="ARBA" id="ARBA00001946"/>
    </source>
</evidence>
<dbReference type="GO" id="GO:0006796">
    <property type="term" value="P:phosphate-containing compound metabolic process"/>
    <property type="evidence" value="ECO:0007669"/>
    <property type="project" value="InterPro"/>
</dbReference>
<keyword evidence="12" id="KW-1185">Reference proteome</keyword>
<proteinExistence type="inferred from homology"/>
<dbReference type="GO" id="GO:0000287">
    <property type="term" value="F:magnesium ion binding"/>
    <property type="evidence" value="ECO:0007669"/>
    <property type="project" value="InterPro"/>
</dbReference>
<dbReference type="Gene3D" id="3.90.80.10">
    <property type="entry name" value="Inorganic pyrophosphatase"/>
    <property type="match status" value="1"/>
</dbReference>
<accession>A0A8J9VFG7</accession>
<evidence type="ECO:0000313" key="11">
    <source>
        <dbReference type="EMBL" id="CAH0725420.1"/>
    </source>
</evidence>
<evidence type="ECO:0000256" key="2">
    <source>
        <dbReference type="ARBA" id="ARBA00004496"/>
    </source>
</evidence>
<keyword evidence="7" id="KW-0378">Hydrolase</keyword>
<gene>
    <name evidence="11" type="ORF">BINO364_LOCUS11007</name>
</gene>
<dbReference type="EC" id="3.6.1.1" evidence="4"/>
<comment type="similarity">
    <text evidence="3">Belongs to the PPase family.</text>
</comment>
<protein>
    <recommendedName>
        <fullName evidence="10">Inorganic pyrophosphatase</fullName>
        <ecNumber evidence="4">3.6.1.1</ecNumber>
    </recommendedName>
    <alternativeName>
        <fullName evidence="9">Pyrophosphate phospho-hydrolase</fullName>
    </alternativeName>
</protein>
<evidence type="ECO:0000256" key="6">
    <source>
        <dbReference type="ARBA" id="ARBA00022723"/>
    </source>
</evidence>
<dbReference type="CDD" id="cd00412">
    <property type="entry name" value="pyrophosphatase"/>
    <property type="match status" value="1"/>
</dbReference>